<dbReference type="STRING" id="1765967.BW247_03255"/>
<keyword evidence="13" id="KW-1185">Reference proteome</keyword>
<keyword evidence="5 9" id="KW-0227">DNA damage</keyword>
<dbReference type="FunFam" id="3.40.50.300:FF:000356">
    <property type="entry name" value="DNA repair protein RecN"/>
    <property type="match status" value="1"/>
</dbReference>
<dbReference type="Pfam" id="PF02463">
    <property type="entry name" value="SMC_N"/>
    <property type="match status" value="1"/>
</dbReference>
<proteinExistence type="inferred from homology"/>
<evidence type="ECO:0000259" key="11">
    <source>
        <dbReference type="Pfam" id="PF02463"/>
    </source>
</evidence>
<comment type="similarity">
    <text evidence="2 9">Belongs to the RecN family.</text>
</comment>
<dbReference type="InterPro" id="IPR027417">
    <property type="entry name" value="P-loop_NTPase"/>
</dbReference>
<dbReference type="GO" id="GO:0043590">
    <property type="term" value="C:bacterial nucleoid"/>
    <property type="evidence" value="ECO:0007669"/>
    <property type="project" value="TreeGrafter"/>
</dbReference>
<evidence type="ECO:0000313" key="12">
    <source>
        <dbReference type="EMBL" id="APZ42230.1"/>
    </source>
</evidence>
<dbReference type="Gene3D" id="3.40.50.300">
    <property type="entry name" value="P-loop containing nucleotide triphosphate hydrolases"/>
    <property type="match status" value="2"/>
</dbReference>
<evidence type="ECO:0000256" key="6">
    <source>
        <dbReference type="ARBA" id="ARBA00022840"/>
    </source>
</evidence>
<reference evidence="12 13" key="1">
    <citation type="submission" date="2017-01" db="EMBL/GenBank/DDBJ databases">
        <title>Draft sequence of Acidihalobacter ferrooxidans strain DSM 14175 (strain V8).</title>
        <authorList>
            <person name="Khaleque H.N."/>
            <person name="Ramsay J.P."/>
            <person name="Murphy R.J.T."/>
            <person name="Kaksonen A.H."/>
            <person name="Boxall N.J."/>
            <person name="Watkin E.L.J."/>
        </authorList>
    </citation>
    <scope>NUCLEOTIDE SEQUENCE [LARGE SCALE GENOMIC DNA]</scope>
    <source>
        <strain evidence="12 13">V8</strain>
    </source>
</reference>
<protein>
    <recommendedName>
        <fullName evidence="3 9">DNA repair protein RecN</fullName>
    </recommendedName>
    <alternativeName>
        <fullName evidence="8 9">Recombination protein N</fullName>
    </alternativeName>
</protein>
<evidence type="ECO:0000256" key="5">
    <source>
        <dbReference type="ARBA" id="ARBA00022763"/>
    </source>
</evidence>
<dbReference type="RefSeq" id="WP_076835708.1">
    <property type="nucleotide sequence ID" value="NZ_CP019434.1"/>
</dbReference>
<keyword evidence="7 9" id="KW-0234">DNA repair</keyword>
<dbReference type="GO" id="GO:0006281">
    <property type="term" value="P:DNA repair"/>
    <property type="evidence" value="ECO:0007669"/>
    <property type="project" value="UniProtKB-KW"/>
</dbReference>
<comment type="function">
    <text evidence="1 9">May be involved in recombinational repair of damaged DNA.</text>
</comment>
<evidence type="ECO:0000256" key="7">
    <source>
        <dbReference type="ARBA" id="ARBA00023204"/>
    </source>
</evidence>
<evidence type="ECO:0000256" key="10">
    <source>
        <dbReference type="SAM" id="Coils"/>
    </source>
</evidence>
<dbReference type="NCBIfam" id="NF008121">
    <property type="entry name" value="PRK10869.1"/>
    <property type="match status" value="1"/>
</dbReference>
<dbReference type="EMBL" id="CP019434">
    <property type="protein sequence ID" value="APZ42230.1"/>
    <property type="molecule type" value="Genomic_DNA"/>
</dbReference>
<gene>
    <name evidence="12" type="ORF">BW247_03255</name>
</gene>
<evidence type="ECO:0000313" key="13">
    <source>
        <dbReference type="Proteomes" id="UP000243807"/>
    </source>
</evidence>
<keyword evidence="4" id="KW-0547">Nucleotide-binding</keyword>
<feature type="domain" description="RecF/RecN/SMC N-terminal" evidence="11">
    <location>
        <begin position="1"/>
        <end position="511"/>
    </location>
</feature>
<organism evidence="12 13">
    <name type="scientific">Acidihalobacter ferrooxydans</name>
    <dbReference type="NCBI Taxonomy" id="1765967"/>
    <lineage>
        <taxon>Bacteria</taxon>
        <taxon>Pseudomonadati</taxon>
        <taxon>Pseudomonadota</taxon>
        <taxon>Gammaproteobacteria</taxon>
        <taxon>Chromatiales</taxon>
        <taxon>Ectothiorhodospiraceae</taxon>
        <taxon>Acidihalobacter</taxon>
    </lineage>
</organism>
<evidence type="ECO:0000256" key="9">
    <source>
        <dbReference type="PIRNR" id="PIRNR003128"/>
    </source>
</evidence>
<dbReference type="CDD" id="cd03241">
    <property type="entry name" value="ABC_RecN"/>
    <property type="match status" value="1"/>
</dbReference>
<dbReference type="GO" id="GO:0006310">
    <property type="term" value="P:DNA recombination"/>
    <property type="evidence" value="ECO:0007669"/>
    <property type="project" value="InterPro"/>
</dbReference>
<dbReference type="FunFam" id="3.40.50.300:FF:000319">
    <property type="entry name" value="DNA repair protein RecN"/>
    <property type="match status" value="1"/>
</dbReference>
<keyword evidence="6" id="KW-0067">ATP-binding</keyword>
<dbReference type="KEGG" id="afy:BW247_03255"/>
<dbReference type="OrthoDB" id="9806954at2"/>
<name>A0A1P8UEH6_9GAMM</name>
<evidence type="ECO:0000256" key="4">
    <source>
        <dbReference type="ARBA" id="ARBA00022741"/>
    </source>
</evidence>
<dbReference type="InterPro" id="IPR003395">
    <property type="entry name" value="RecF/RecN/SMC_N"/>
</dbReference>
<feature type="coiled-coil region" evidence="10">
    <location>
        <begin position="297"/>
        <end position="355"/>
    </location>
</feature>
<evidence type="ECO:0000256" key="8">
    <source>
        <dbReference type="ARBA" id="ARBA00033408"/>
    </source>
</evidence>
<evidence type="ECO:0000256" key="3">
    <source>
        <dbReference type="ARBA" id="ARBA00021315"/>
    </source>
</evidence>
<dbReference type="SUPFAM" id="SSF52540">
    <property type="entry name" value="P-loop containing nucleoside triphosphate hydrolases"/>
    <property type="match status" value="2"/>
</dbReference>
<dbReference type="GO" id="GO:0005524">
    <property type="term" value="F:ATP binding"/>
    <property type="evidence" value="ECO:0007669"/>
    <property type="project" value="UniProtKB-KW"/>
</dbReference>
<evidence type="ECO:0000256" key="2">
    <source>
        <dbReference type="ARBA" id="ARBA00009441"/>
    </source>
</evidence>
<dbReference type="AlphaFoldDB" id="A0A1P8UEH6"/>
<evidence type="ECO:0000256" key="1">
    <source>
        <dbReference type="ARBA" id="ARBA00003618"/>
    </source>
</evidence>
<dbReference type="InterPro" id="IPR004604">
    <property type="entry name" value="DNA_recomb/repair_RecN"/>
</dbReference>
<keyword evidence="10" id="KW-0175">Coiled coil</keyword>
<dbReference type="Proteomes" id="UP000243807">
    <property type="component" value="Chromosome"/>
</dbReference>
<sequence>MLTHILIHDFAIIERLELDLDKGLCALTGETGAGKSILVDAIGLVLGDRADANAVRSGSERAQISATFDLQDNAQAQNWLREQDLDAAHECIIRRVIALDGRSRAYINGSNATLAMLRELGEQLVSIHGQHAHQALNRRDYQRSIVDLQAGNDDALNSLAAHYRQWQATHTRLAALTQAHERREERLDFLNFQIDELRAVAPLPGEYAELEEQHARLAHAGQLIANAQQAHTLLFDADPDVHALLTQALSALEEAACHDAALHDALELTRNAQIELDEAANALRRYLDTLELDPERLDTVESRIALLQSQARKHRCQPEELPKRLAELESERSELSDAGEQREMLQREITALERTWRTAAAAVSHARQRSAATLSDAVTEAMQTLGMEGGRFLVVVESNPDSPPSQHGYDRIEFTVSANPGQALQALTKVASGGELARISLAVQLAATHDRHIPTLIFDEVDSGIGGGVAEVVGRMLRALGARHQVLCVTHLAQVAAQAHQQFAVSKAKGKDSTRTRIQKLDAEHARIDEIARMLGGVRITEQTRAHAAEMLRIAQNGG</sequence>
<dbReference type="PIRSF" id="PIRSF003128">
    <property type="entry name" value="RecN"/>
    <property type="match status" value="1"/>
</dbReference>
<accession>A0A1P8UEH6</accession>
<dbReference type="PANTHER" id="PTHR11059:SF0">
    <property type="entry name" value="DNA REPAIR PROTEIN RECN"/>
    <property type="match status" value="1"/>
</dbReference>
<dbReference type="NCBIfam" id="TIGR00634">
    <property type="entry name" value="recN"/>
    <property type="match status" value="1"/>
</dbReference>
<dbReference type="PANTHER" id="PTHR11059">
    <property type="entry name" value="DNA REPAIR PROTEIN RECN"/>
    <property type="match status" value="1"/>
</dbReference>
<dbReference type="GO" id="GO:0009432">
    <property type="term" value="P:SOS response"/>
    <property type="evidence" value="ECO:0007669"/>
    <property type="project" value="UniProtKB-ARBA"/>
</dbReference>